<evidence type="ECO:0000256" key="1">
    <source>
        <dbReference type="SAM" id="Phobius"/>
    </source>
</evidence>
<evidence type="ECO:0000313" key="3">
    <source>
        <dbReference type="Proteomes" id="UP001385951"/>
    </source>
</evidence>
<keyword evidence="1" id="KW-0812">Transmembrane</keyword>
<protein>
    <submittedName>
        <fullName evidence="2">Uncharacterized protein</fullName>
    </submittedName>
</protein>
<accession>A0AAW0GER8</accession>
<keyword evidence="1" id="KW-1133">Transmembrane helix</keyword>
<dbReference type="AlphaFoldDB" id="A0AAW0GER8"/>
<dbReference type="EMBL" id="JASBNA010000010">
    <property type="protein sequence ID" value="KAK7688494.1"/>
    <property type="molecule type" value="Genomic_DNA"/>
</dbReference>
<keyword evidence="3" id="KW-1185">Reference proteome</keyword>
<keyword evidence="1" id="KW-0472">Membrane</keyword>
<gene>
    <name evidence="2" type="ORF">QCA50_008032</name>
</gene>
<sequence>MPTRKLKLKNGISPRRTNHYKQLVPNFEQTVVQPSSTALSNFHAECYLCPEPAQVVEQASLRMSYTTRWCEHGNLEFPKGALSLEEGKEGRFRCLIITFRLFIFFVSIVSNYNASFVHNAM</sequence>
<evidence type="ECO:0000313" key="2">
    <source>
        <dbReference type="EMBL" id="KAK7688494.1"/>
    </source>
</evidence>
<feature type="transmembrane region" description="Helical" evidence="1">
    <location>
        <begin position="92"/>
        <end position="112"/>
    </location>
</feature>
<comment type="caution">
    <text evidence="2">The sequence shown here is derived from an EMBL/GenBank/DDBJ whole genome shotgun (WGS) entry which is preliminary data.</text>
</comment>
<proteinExistence type="predicted"/>
<reference evidence="2 3" key="1">
    <citation type="submission" date="2022-09" db="EMBL/GenBank/DDBJ databases">
        <authorList>
            <person name="Palmer J.M."/>
        </authorList>
    </citation>
    <scope>NUCLEOTIDE SEQUENCE [LARGE SCALE GENOMIC DNA]</scope>
    <source>
        <strain evidence="2 3">DSM 7382</strain>
    </source>
</reference>
<name>A0AAW0GER8_9APHY</name>
<organism evidence="2 3">
    <name type="scientific">Cerrena zonata</name>
    <dbReference type="NCBI Taxonomy" id="2478898"/>
    <lineage>
        <taxon>Eukaryota</taxon>
        <taxon>Fungi</taxon>
        <taxon>Dikarya</taxon>
        <taxon>Basidiomycota</taxon>
        <taxon>Agaricomycotina</taxon>
        <taxon>Agaricomycetes</taxon>
        <taxon>Polyporales</taxon>
        <taxon>Cerrenaceae</taxon>
        <taxon>Cerrena</taxon>
    </lineage>
</organism>
<dbReference type="Proteomes" id="UP001385951">
    <property type="component" value="Unassembled WGS sequence"/>
</dbReference>